<dbReference type="AlphaFoldDB" id="A0A0G4JQI4"/>
<name>A0A0G4JQI4_9GAMM</name>
<proteinExistence type="predicted"/>
<protein>
    <submittedName>
        <fullName evidence="1">Uncharacterized protein</fullName>
    </submittedName>
</protein>
<evidence type="ECO:0000313" key="1">
    <source>
        <dbReference type="EMBL" id="CPR14177.1"/>
    </source>
</evidence>
<reference evidence="2" key="1">
    <citation type="submission" date="2015-01" db="EMBL/GenBank/DDBJ databases">
        <authorList>
            <person name="Paterson Steve"/>
        </authorList>
    </citation>
    <scope>NUCLEOTIDE SEQUENCE [LARGE SCALE GENOMIC DNA]</scope>
    <source>
        <strain evidence="2">OBR1</strain>
    </source>
</reference>
<dbReference type="EMBL" id="CGIG01000001">
    <property type="protein sequence ID" value="CPR14177.1"/>
    <property type="molecule type" value="Genomic_DNA"/>
</dbReference>
<dbReference type="Proteomes" id="UP000044377">
    <property type="component" value="Unassembled WGS sequence"/>
</dbReference>
<sequence length="46" mass="5350">MPHHIIGKKFRKYLLFSARGESKIVVIKENELLISGILNQLIKLFN</sequence>
<gene>
    <name evidence="1" type="ORF">BN1221_00584c</name>
</gene>
<accession>A0A0G4JQI4</accession>
<organism evidence="1 2">
    <name type="scientific">Brenneria goodwinii</name>
    <dbReference type="NCBI Taxonomy" id="1109412"/>
    <lineage>
        <taxon>Bacteria</taxon>
        <taxon>Pseudomonadati</taxon>
        <taxon>Pseudomonadota</taxon>
        <taxon>Gammaproteobacteria</taxon>
        <taxon>Enterobacterales</taxon>
        <taxon>Pectobacteriaceae</taxon>
        <taxon>Brenneria</taxon>
    </lineage>
</organism>
<keyword evidence="2" id="KW-1185">Reference proteome</keyword>
<evidence type="ECO:0000313" key="2">
    <source>
        <dbReference type="Proteomes" id="UP000044377"/>
    </source>
</evidence>